<evidence type="ECO:0000256" key="1">
    <source>
        <dbReference type="SAM" id="MobiDB-lite"/>
    </source>
</evidence>
<name>A0ABS7D5Y0_9BACL</name>
<feature type="region of interest" description="Disordered" evidence="1">
    <location>
        <begin position="1"/>
        <end position="20"/>
    </location>
</feature>
<dbReference type="Proteomes" id="UP000812277">
    <property type="component" value="Unassembled WGS sequence"/>
</dbReference>
<dbReference type="RefSeq" id="WP_219872117.1">
    <property type="nucleotide sequence ID" value="NZ_JAHZIJ010000004.1"/>
</dbReference>
<proteinExistence type="predicted"/>
<evidence type="ECO:0000313" key="2">
    <source>
        <dbReference type="EMBL" id="MBW7474891.1"/>
    </source>
</evidence>
<comment type="caution">
    <text evidence="2">The sequence shown here is derived from an EMBL/GenBank/DDBJ whole genome shotgun (WGS) entry which is preliminary data.</text>
</comment>
<gene>
    <name evidence="2" type="ORF">K0T92_09055</name>
</gene>
<protein>
    <submittedName>
        <fullName evidence="2">Uncharacterized protein</fullName>
    </submittedName>
</protein>
<keyword evidence="3" id="KW-1185">Reference proteome</keyword>
<evidence type="ECO:0000313" key="3">
    <source>
        <dbReference type="Proteomes" id="UP000812277"/>
    </source>
</evidence>
<organism evidence="2 3">
    <name type="scientific">Paenibacillus oenotherae</name>
    <dbReference type="NCBI Taxonomy" id="1435645"/>
    <lineage>
        <taxon>Bacteria</taxon>
        <taxon>Bacillati</taxon>
        <taxon>Bacillota</taxon>
        <taxon>Bacilli</taxon>
        <taxon>Bacillales</taxon>
        <taxon>Paenibacillaceae</taxon>
        <taxon>Paenibacillus</taxon>
    </lineage>
</organism>
<feature type="compositionally biased region" description="Polar residues" evidence="1">
    <location>
        <begin position="1"/>
        <end position="15"/>
    </location>
</feature>
<reference evidence="2 3" key="1">
    <citation type="submission" date="2021-07" db="EMBL/GenBank/DDBJ databases">
        <title>Paenibacillus radiodurans sp. nov., isolated from the southeastern edge of Tengger Desert.</title>
        <authorList>
            <person name="Zhang G."/>
        </authorList>
    </citation>
    <scope>NUCLEOTIDE SEQUENCE [LARGE SCALE GENOMIC DNA]</scope>
    <source>
        <strain evidence="2 3">DT7-4</strain>
    </source>
</reference>
<dbReference type="EMBL" id="JAHZIJ010000004">
    <property type="protein sequence ID" value="MBW7474891.1"/>
    <property type="molecule type" value="Genomic_DNA"/>
</dbReference>
<sequence>MANDLTVPSGTTLTLDDNPPEHLRSNLERIPIVTFNDLITAGFVSSEDTLKRLLDSAKEATKHALSRRDVQHFRVQGTTRIDLRRFGNFTLAAHNTMHQEQSAFWNLYRDIEPLTAVKLDSTAKITDLLRVNRVVYKFLFHDVVIEQNAVLEIKKPTNTFWCNELLIKKTGRIVVKKNGVRIKAFSIQGEQ</sequence>
<accession>A0ABS7D5Y0</accession>